<comment type="caution">
    <text evidence="3">The sequence shown here is derived from an EMBL/GenBank/DDBJ whole genome shotgun (WGS) entry which is preliminary data.</text>
</comment>
<protein>
    <submittedName>
        <fullName evidence="3">Prephenate dehydrogenase/arogenate dehydrogenase family protein</fullName>
    </submittedName>
</protein>
<gene>
    <name evidence="3" type="ORF">FHQ18_08510</name>
</gene>
<reference evidence="3 4" key="1">
    <citation type="submission" date="2019-06" db="EMBL/GenBank/DDBJ databases">
        <title>Genomic insights into carbon and energy metabolism of Deferribacter autotrophicus revealed new metabolic traits in the phylum Deferribacteres.</title>
        <authorList>
            <person name="Slobodkin A.I."/>
            <person name="Slobodkina G.B."/>
            <person name="Allioux M."/>
            <person name="Alain K."/>
            <person name="Jebbar M."/>
            <person name="Shadrin V."/>
            <person name="Kublanov I.V."/>
            <person name="Toshchakov S.V."/>
            <person name="Bonch-Osmolovskaya E.A."/>
        </authorList>
    </citation>
    <scope>NUCLEOTIDE SEQUENCE [LARGE SCALE GENOMIC DNA]</scope>
    <source>
        <strain evidence="3 4">SL50</strain>
    </source>
</reference>
<dbReference type="Pfam" id="PF02153">
    <property type="entry name" value="PDH_N"/>
    <property type="match status" value="1"/>
</dbReference>
<dbReference type="InterPro" id="IPR050812">
    <property type="entry name" value="Preph/Arog_dehydrog"/>
</dbReference>
<dbReference type="PROSITE" id="PS51176">
    <property type="entry name" value="PDH_ADH"/>
    <property type="match status" value="1"/>
</dbReference>
<keyword evidence="1" id="KW-0560">Oxidoreductase</keyword>
<evidence type="ECO:0000259" key="2">
    <source>
        <dbReference type="PROSITE" id="PS51176"/>
    </source>
</evidence>
<dbReference type="RefSeq" id="WP_149266747.1">
    <property type="nucleotide sequence ID" value="NZ_VFJB01000006.1"/>
</dbReference>
<dbReference type="Gene3D" id="3.40.50.720">
    <property type="entry name" value="NAD(P)-binding Rossmann-like Domain"/>
    <property type="match status" value="1"/>
</dbReference>
<accession>A0A5A8F2T3</accession>
<evidence type="ECO:0000313" key="3">
    <source>
        <dbReference type="EMBL" id="KAA0257774.1"/>
    </source>
</evidence>
<proteinExistence type="predicted"/>
<dbReference type="PANTHER" id="PTHR21363:SF0">
    <property type="entry name" value="PREPHENATE DEHYDROGENASE [NADP(+)]"/>
    <property type="match status" value="1"/>
</dbReference>
<dbReference type="EMBL" id="VFJB01000006">
    <property type="protein sequence ID" value="KAA0257774.1"/>
    <property type="molecule type" value="Genomic_DNA"/>
</dbReference>
<dbReference type="InterPro" id="IPR003099">
    <property type="entry name" value="Prephen_DH"/>
</dbReference>
<dbReference type="GO" id="GO:0004665">
    <property type="term" value="F:prephenate dehydrogenase (NADP+) activity"/>
    <property type="evidence" value="ECO:0007669"/>
    <property type="project" value="InterPro"/>
</dbReference>
<dbReference type="InterPro" id="IPR036291">
    <property type="entry name" value="NAD(P)-bd_dom_sf"/>
</dbReference>
<sequence length="276" mass="30856">MPKVFEKIGVIGIGLIGGSFAKAFYKKGYKIYGLDSNNETLLKAIESDIFEGVANTLDDFLTFDLDLIYITTPVSSAKKILRDLSAKNITIPITDACSTKFSLVKLAKELNLNFYGGHPIAGKEKSGFEYSDDNMLKGAYHFLTVEKDDDTVLALKKMHEEIGMVVKVMDAKKHDELFGLISHFPHLIAFALIDLVDIKNRDAFGFTGGGFKDFTRIAASEPRMWTDIFLDNSEVVVSLIDEFINILNSWKDNILDKKEDAIFHDIGLISNIRRGL</sequence>
<dbReference type="Proteomes" id="UP000322876">
    <property type="component" value="Unassembled WGS sequence"/>
</dbReference>
<evidence type="ECO:0000313" key="4">
    <source>
        <dbReference type="Proteomes" id="UP000322876"/>
    </source>
</evidence>
<dbReference type="Pfam" id="PF20463">
    <property type="entry name" value="PDH_C"/>
    <property type="match status" value="1"/>
</dbReference>
<dbReference type="InterPro" id="IPR046825">
    <property type="entry name" value="PDH_C"/>
</dbReference>
<dbReference type="OrthoDB" id="9802008at2"/>
<keyword evidence="4" id="KW-1185">Reference proteome</keyword>
<dbReference type="GO" id="GO:0070403">
    <property type="term" value="F:NAD+ binding"/>
    <property type="evidence" value="ECO:0007669"/>
    <property type="project" value="InterPro"/>
</dbReference>
<evidence type="ECO:0000256" key="1">
    <source>
        <dbReference type="ARBA" id="ARBA00023002"/>
    </source>
</evidence>
<dbReference type="InterPro" id="IPR046826">
    <property type="entry name" value="PDH_N"/>
</dbReference>
<dbReference type="SUPFAM" id="SSF48179">
    <property type="entry name" value="6-phosphogluconate dehydrogenase C-terminal domain-like"/>
    <property type="match status" value="1"/>
</dbReference>
<dbReference type="AlphaFoldDB" id="A0A5A8F2T3"/>
<dbReference type="InterPro" id="IPR008927">
    <property type="entry name" value="6-PGluconate_DH-like_C_sf"/>
</dbReference>
<dbReference type="Gene3D" id="1.10.3660.10">
    <property type="entry name" value="6-phosphogluconate dehydrogenase C-terminal like domain"/>
    <property type="match status" value="1"/>
</dbReference>
<organism evidence="3 4">
    <name type="scientific">Deferribacter autotrophicus</name>
    <dbReference type="NCBI Taxonomy" id="500465"/>
    <lineage>
        <taxon>Bacteria</taxon>
        <taxon>Pseudomonadati</taxon>
        <taxon>Deferribacterota</taxon>
        <taxon>Deferribacteres</taxon>
        <taxon>Deferribacterales</taxon>
        <taxon>Deferribacteraceae</taxon>
        <taxon>Deferribacter</taxon>
    </lineage>
</organism>
<dbReference type="GO" id="GO:0008977">
    <property type="term" value="F:prephenate dehydrogenase (NAD+) activity"/>
    <property type="evidence" value="ECO:0007669"/>
    <property type="project" value="InterPro"/>
</dbReference>
<dbReference type="GO" id="GO:0006571">
    <property type="term" value="P:tyrosine biosynthetic process"/>
    <property type="evidence" value="ECO:0007669"/>
    <property type="project" value="InterPro"/>
</dbReference>
<dbReference type="SUPFAM" id="SSF51735">
    <property type="entry name" value="NAD(P)-binding Rossmann-fold domains"/>
    <property type="match status" value="1"/>
</dbReference>
<feature type="domain" description="Prephenate/arogenate dehydrogenase" evidence="2">
    <location>
        <begin position="6"/>
        <end position="276"/>
    </location>
</feature>
<name>A0A5A8F2T3_9BACT</name>
<dbReference type="PANTHER" id="PTHR21363">
    <property type="entry name" value="PREPHENATE DEHYDROGENASE"/>
    <property type="match status" value="1"/>
</dbReference>